<evidence type="ECO:0000256" key="2">
    <source>
        <dbReference type="SAM" id="SignalP"/>
    </source>
</evidence>
<keyword evidence="5" id="KW-1185">Reference proteome</keyword>
<dbReference type="PANTHER" id="PTHR47199:SF2">
    <property type="entry name" value="PHOTOSYSTEM II STABILITY_ASSEMBLY FACTOR HCF136, CHLOROPLASTIC"/>
    <property type="match status" value="1"/>
</dbReference>
<dbReference type="Gene3D" id="2.130.10.10">
    <property type="entry name" value="YVTN repeat-like/Quinoprotein amine dehydrogenase"/>
    <property type="match status" value="2"/>
</dbReference>
<sequence length="423" mass="46679">MKNLLYICLLLTSFAYSQASWQELPNLYSNPNGQRFDDIFFLNENLGWAANGFYAAVYKTTDGGLNWTEQLNNGILGSNHYFRNIQFLDENIGFLGTLNGKFYKTVNGGATWTLVPITPNPVAICGLDTIGTSTIYGCGAYFEPAFIIKSTDSGNTWNYIDMSAYANALVEIKFLDELNGFAAGKNANGAVVLKTTDGGQTWSTIYNANIPGEYIWKLQILDANTNVIFGALYSFAPNEGKLVKSTDGGLNWAEFTAPESGIEAVGFVSETKGWMGGHTTGFYETNNGGQTWTNLNVGGNLNRIFILNSTLAYAAGTTGYKYTSQSLGTENFNSTSKTDLDLRLIENPVKNELLIEINFLAADNLLIELYDSNGKHIKQLERDQINTSSKKVYTFSVKDLANGIYILDFHNNLGRTTKKFIKE</sequence>
<dbReference type="RefSeq" id="WP_106462036.1">
    <property type="nucleotide sequence ID" value="NZ_PXOQ01000006.1"/>
</dbReference>
<dbReference type="InterPro" id="IPR026444">
    <property type="entry name" value="Secre_tail"/>
</dbReference>
<dbReference type="PANTHER" id="PTHR47199">
    <property type="entry name" value="PHOTOSYSTEM II STABILITY/ASSEMBLY FACTOR HCF136, CHLOROPLASTIC"/>
    <property type="match status" value="1"/>
</dbReference>
<reference evidence="4 5" key="1">
    <citation type="submission" date="2018-03" db="EMBL/GenBank/DDBJ databases">
        <title>Mesoflavibacter sp. HG37 and Mesoflavibacter sp. HG96 sp.nov., two marine bacteria isolated from seawater of Western Pacific Ocean.</title>
        <authorList>
            <person name="Cheng H."/>
            <person name="Wu Y.-H."/>
            <person name="Guo L.-L."/>
            <person name="Xu X.-W."/>
        </authorList>
    </citation>
    <scope>NUCLEOTIDE SEQUENCE [LARGE SCALE GENOMIC DNA]</scope>
    <source>
        <strain evidence="4 5">KCTC 32269</strain>
    </source>
</reference>
<dbReference type="NCBIfam" id="TIGR04183">
    <property type="entry name" value="Por_Secre_tail"/>
    <property type="match status" value="1"/>
</dbReference>
<dbReference type="InterPro" id="IPR015943">
    <property type="entry name" value="WD40/YVTN_repeat-like_dom_sf"/>
</dbReference>
<feature type="domain" description="Secretion system C-terminal sorting" evidence="3">
    <location>
        <begin position="347"/>
        <end position="421"/>
    </location>
</feature>
<dbReference type="Pfam" id="PF18962">
    <property type="entry name" value="Por_Secre_tail"/>
    <property type="match status" value="1"/>
</dbReference>
<gene>
    <name evidence="4" type="ORF">C7H52_01135</name>
</gene>
<dbReference type="SUPFAM" id="SSF110296">
    <property type="entry name" value="Oligoxyloglucan reducing end-specific cellobiohydrolase"/>
    <property type="match status" value="2"/>
</dbReference>
<keyword evidence="1 2" id="KW-0732">Signal</keyword>
<comment type="caution">
    <text evidence="4">The sequence shown here is derived from an EMBL/GenBank/DDBJ whole genome shotgun (WGS) entry which is preliminary data.</text>
</comment>
<evidence type="ECO:0000313" key="5">
    <source>
        <dbReference type="Proteomes" id="UP000238426"/>
    </source>
</evidence>
<feature type="chain" id="PRO_5015659913" evidence="2">
    <location>
        <begin position="20"/>
        <end position="423"/>
    </location>
</feature>
<proteinExistence type="predicted"/>
<organism evidence="4 5">
    <name type="scientific">Aurantibacter aestuarii</name>
    <dbReference type="NCBI Taxonomy" id="1266046"/>
    <lineage>
        <taxon>Bacteria</taxon>
        <taxon>Pseudomonadati</taxon>
        <taxon>Bacteroidota</taxon>
        <taxon>Flavobacteriia</taxon>
        <taxon>Flavobacteriales</taxon>
        <taxon>Flavobacteriaceae</taxon>
        <taxon>Aurantibacter</taxon>
    </lineage>
</organism>
<dbReference type="AlphaFoldDB" id="A0A2T1NG52"/>
<name>A0A2T1NG52_9FLAO</name>
<dbReference type="OrthoDB" id="9764804at2"/>
<protein>
    <submittedName>
        <fullName evidence="4">Photosystem II stability/assembly factor-like protein</fullName>
    </submittedName>
</protein>
<accession>A0A2T1NG52</accession>
<evidence type="ECO:0000313" key="4">
    <source>
        <dbReference type="EMBL" id="PSG91749.1"/>
    </source>
</evidence>
<evidence type="ECO:0000259" key="3">
    <source>
        <dbReference type="Pfam" id="PF18962"/>
    </source>
</evidence>
<dbReference type="Proteomes" id="UP000238426">
    <property type="component" value="Unassembled WGS sequence"/>
</dbReference>
<evidence type="ECO:0000256" key="1">
    <source>
        <dbReference type="ARBA" id="ARBA00022729"/>
    </source>
</evidence>
<feature type="signal peptide" evidence="2">
    <location>
        <begin position="1"/>
        <end position="19"/>
    </location>
</feature>
<dbReference type="EMBL" id="PXOQ01000006">
    <property type="protein sequence ID" value="PSG91749.1"/>
    <property type="molecule type" value="Genomic_DNA"/>
</dbReference>